<accession>A0AA39PYI4</accession>
<protein>
    <submittedName>
        <fullName evidence="1">Uncharacterized protein</fullName>
    </submittedName>
</protein>
<evidence type="ECO:0000313" key="2">
    <source>
        <dbReference type="Proteomes" id="UP001175228"/>
    </source>
</evidence>
<name>A0AA39PYI4_9AGAR</name>
<dbReference type="AlphaFoldDB" id="A0AA39PYI4"/>
<reference evidence="1" key="1">
    <citation type="submission" date="2023-06" db="EMBL/GenBank/DDBJ databases">
        <authorList>
            <consortium name="Lawrence Berkeley National Laboratory"/>
            <person name="Ahrendt S."/>
            <person name="Sahu N."/>
            <person name="Indic B."/>
            <person name="Wong-Bajracharya J."/>
            <person name="Merenyi Z."/>
            <person name="Ke H.-M."/>
            <person name="Monk M."/>
            <person name="Kocsube S."/>
            <person name="Drula E."/>
            <person name="Lipzen A."/>
            <person name="Balint B."/>
            <person name="Henrissat B."/>
            <person name="Andreopoulos B."/>
            <person name="Martin F.M."/>
            <person name="Harder C.B."/>
            <person name="Rigling D."/>
            <person name="Ford K.L."/>
            <person name="Foster G.D."/>
            <person name="Pangilinan J."/>
            <person name="Papanicolaou A."/>
            <person name="Barry K."/>
            <person name="LaButti K."/>
            <person name="Viragh M."/>
            <person name="Koriabine M."/>
            <person name="Yan M."/>
            <person name="Riley R."/>
            <person name="Champramary S."/>
            <person name="Plett K.L."/>
            <person name="Tsai I.J."/>
            <person name="Slot J."/>
            <person name="Sipos G."/>
            <person name="Plett J."/>
            <person name="Nagy L.G."/>
            <person name="Grigoriev I.V."/>
        </authorList>
    </citation>
    <scope>NUCLEOTIDE SEQUENCE</scope>
    <source>
        <strain evidence="1">HWK02</strain>
    </source>
</reference>
<comment type="caution">
    <text evidence="1">The sequence shown here is derived from an EMBL/GenBank/DDBJ whole genome shotgun (WGS) entry which is preliminary data.</text>
</comment>
<evidence type="ECO:0000313" key="1">
    <source>
        <dbReference type="EMBL" id="KAK0491959.1"/>
    </source>
</evidence>
<sequence length="392" mass="44186">MVLPVVLLYPTTSILPTAMIVPTDGMPLAHSAALAVLSHFRTIRVPAGISGDLAWYLLHASRYMRWRLDIHIEGDWEMLLSATNSLAQTDRRFRIDTTDYPKYALLVYTNDIQNPTGIDLIDDEPPNTHEPPSQRHVDYCKVFFNCGLAGTHNFLFVQPDNVPLLPFQLLHRRMHGYTSPRIIKSPEERKARISHDVAAIECYLAKDPKREPWLICSLERRPFLQFLTDICTALPHAVPVVARYLALLPPGYALFSPTPQVPLFDAYLPLTKIPVAARRVPDHSSGWTVDFHEAKGQSNMRSALAQSQLLLSAILRSVDPYPCSRIRVLPQWPWRRTLVHPREFQAPSGLPYPLRCHAGQRGLRCGESAEAALQGGTPGEISQWRVCLCQEG</sequence>
<dbReference type="Proteomes" id="UP001175228">
    <property type="component" value="Unassembled WGS sequence"/>
</dbReference>
<dbReference type="EMBL" id="JAUEPU010000032">
    <property type="protein sequence ID" value="KAK0491959.1"/>
    <property type="molecule type" value="Genomic_DNA"/>
</dbReference>
<proteinExistence type="predicted"/>
<keyword evidence="2" id="KW-1185">Reference proteome</keyword>
<gene>
    <name evidence="1" type="ORF">EDD18DRAFT_530608</name>
</gene>
<organism evidence="1 2">
    <name type="scientific">Armillaria luteobubalina</name>
    <dbReference type="NCBI Taxonomy" id="153913"/>
    <lineage>
        <taxon>Eukaryota</taxon>
        <taxon>Fungi</taxon>
        <taxon>Dikarya</taxon>
        <taxon>Basidiomycota</taxon>
        <taxon>Agaricomycotina</taxon>
        <taxon>Agaricomycetes</taxon>
        <taxon>Agaricomycetidae</taxon>
        <taxon>Agaricales</taxon>
        <taxon>Marasmiineae</taxon>
        <taxon>Physalacriaceae</taxon>
        <taxon>Armillaria</taxon>
    </lineage>
</organism>